<organism evidence="1 2">
    <name type="scientific">Rhodocollybia butyracea</name>
    <dbReference type="NCBI Taxonomy" id="206335"/>
    <lineage>
        <taxon>Eukaryota</taxon>
        <taxon>Fungi</taxon>
        <taxon>Dikarya</taxon>
        <taxon>Basidiomycota</taxon>
        <taxon>Agaricomycotina</taxon>
        <taxon>Agaricomycetes</taxon>
        <taxon>Agaricomycetidae</taxon>
        <taxon>Agaricales</taxon>
        <taxon>Marasmiineae</taxon>
        <taxon>Omphalotaceae</taxon>
        <taxon>Rhodocollybia</taxon>
    </lineage>
</organism>
<sequence length="164" mass="17416">MSQLEKPQGLCRTPAAENGSCFDPALNQNSTITSQRLPPQRQLSSPSPPHTGTLTTVLLVTNSAPTKVTMAHLVLWNLGLVIRFPPSSSILFPRALVTHSRLHGKEKGTRCAVVQYFSGGLPLADSYGVLGSSSEIIGRTLMLETSSVERVAGMVAISVSEACS</sequence>
<gene>
    <name evidence="1" type="ORF">BDP27DRAFT_1432457</name>
</gene>
<reference evidence="1" key="1">
    <citation type="submission" date="2020-11" db="EMBL/GenBank/DDBJ databases">
        <authorList>
            <consortium name="DOE Joint Genome Institute"/>
            <person name="Ahrendt S."/>
            <person name="Riley R."/>
            <person name="Andreopoulos W."/>
            <person name="Labutti K."/>
            <person name="Pangilinan J."/>
            <person name="Ruiz-Duenas F.J."/>
            <person name="Barrasa J.M."/>
            <person name="Sanchez-Garcia M."/>
            <person name="Camarero S."/>
            <person name="Miyauchi S."/>
            <person name="Serrano A."/>
            <person name="Linde D."/>
            <person name="Babiker R."/>
            <person name="Drula E."/>
            <person name="Ayuso-Fernandez I."/>
            <person name="Pacheco R."/>
            <person name="Padilla G."/>
            <person name="Ferreira P."/>
            <person name="Barriuso J."/>
            <person name="Kellner H."/>
            <person name="Castanera R."/>
            <person name="Alfaro M."/>
            <person name="Ramirez L."/>
            <person name="Pisabarro A.G."/>
            <person name="Kuo A."/>
            <person name="Tritt A."/>
            <person name="Lipzen A."/>
            <person name="He G."/>
            <person name="Yan M."/>
            <person name="Ng V."/>
            <person name="Cullen D."/>
            <person name="Martin F."/>
            <person name="Rosso M.-N."/>
            <person name="Henrissat B."/>
            <person name="Hibbett D."/>
            <person name="Martinez A.T."/>
            <person name="Grigoriev I.V."/>
        </authorList>
    </citation>
    <scope>NUCLEOTIDE SEQUENCE</scope>
    <source>
        <strain evidence="1">AH 40177</strain>
    </source>
</reference>
<proteinExistence type="predicted"/>
<comment type="caution">
    <text evidence="1">The sequence shown here is derived from an EMBL/GenBank/DDBJ whole genome shotgun (WGS) entry which is preliminary data.</text>
</comment>
<dbReference type="EMBL" id="JADNRY010000360">
    <property type="protein sequence ID" value="KAF9058659.1"/>
    <property type="molecule type" value="Genomic_DNA"/>
</dbReference>
<protein>
    <submittedName>
        <fullName evidence="1">Uncharacterized protein</fullName>
    </submittedName>
</protein>
<evidence type="ECO:0000313" key="1">
    <source>
        <dbReference type="EMBL" id="KAF9058659.1"/>
    </source>
</evidence>
<name>A0A9P5P895_9AGAR</name>
<accession>A0A9P5P895</accession>
<dbReference type="OrthoDB" id="3202607at2759"/>
<evidence type="ECO:0000313" key="2">
    <source>
        <dbReference type="Proteomes" id="UP000772434"/>
    </source>
</evidence>
<dbReference type="Proteomes" id="UP000772434">
    <property type="component" value="Unassembled WGS sequence"/>
</dbReference>
<keyword evidence="2" id="KW-1185">Reference proteome</keyword>
<dbReference type="AlphaFoldDB" id="A0A9P5P895"/>